<keyword evidence="9" id="KW-1185">Reference proteome</keyword>
<comment type="similarity">
    <text evidence="2">Belongs to the cytochrome ubiquinol oxidase subunit 2 family.</text>
</comment>
<feature type="transmembrane region" description="Helical" evidence="7">
    <location>
        <begin position="309"/>
        <end position="334"/>
    </location>
</feature>
<keyword evidence="3" id="KW-1003">Cell membrane</keyword>
<comment type="subcellular location">
    <subcellularLocation>
        <location evidence="1">Cell membrane</location>
        <topology evidence="1">Multi-pass membrane protein</topology>
    </subcellularLocation>
</comment>
<proteinExistence type="inferred from homology"/>
<feature type="transmembrane region" description="Helical" evidence="7">
    <location>
        <begin position="267"/>
        <end position="289"/>
    </location>
</feature>
<reference evidence="9" key="1">
    <citation type="journal article" date="2019" name="Int. J. Syst. Evol. Microbiol.">
        <title>The Global Catalogue of Microorganisms (GCM) 10K type strain sequencing project: providing services to taxonomists for standard genome sequencing and annotation.</title>
        <authorList>
            <consortium name="The Broad Institute Genomics Platform"/>
            <consortium name="The Broad Institute Genome Sequencing Center for Infectious Disease"/>
            <person name="Wu L."/>
            <person name="Ma J."/>
        </authorList>
    </citation>
    <scope>NUCLEOTIDE SEQUENCE [LARGE SCALE GENOMIC DNA]</scope>
    <source>
        <strain evidence="9">CCUG 39402</strain>
    </source>
</reference>
<keyword evidence="5 7" id="KW-1133">Transmembrane helix</keyword>
<feature type="transmembrane region" description="Helical" evidence="7">
    <location>
        <begin position="84"/>
        <end position="106"/>
    </location>
</feature>
<comment type="caution">
    <text evidence="8">The sequence shown here is derived from an EMBL/GenBank/DDBJ whole genome shotgun (WGS) entry which is preliminary data.</text>
</comment>
<sequence length="343" mass="37377">MLDLAPDLTQAAGWMPIVFLVVMGLAMLAYVILDGYDLGVGVLMRRASDDDKDTMVASIGPFWDANETWLVLGVGVLLTVFHKGYGIILGALYVPVALMLIGLMLRGVAFDFRVKAHAAHKPLWNRLFYSGSLLAGWSQGYMLGALITGFASGAWNIVFNAVIGAALVAAYCLLGAGWLIMKTEGELQLRAVRWARGSLWFTMAGIAAISIATPLVSPSIFGKWFSFPNIVLLLPIPAATAVLFWIIYRSLHRLPVRLAQGNEYGVWVPFGSTVGVFLLAFYGLAYSIFPWLVIDKLTIWQSASAPESMGVILVGALVVLPVIIGYTIFAYRVFWGKSTALKY</sequence>
<evidence type="ECO:0000256" key="3">
    <source>
        <dbReference type="ARBA" id="ARBA00022475"/>
    </source>
</evidence>
<evidence type="ECO:0000256" key="5">
    <source>
        <dbReference type="ARBA" id="ARBA00022989"/>
    </source>
</evidence>
<feature type="transmembrane region" description="Helical" evidence="7">
    <location>
        <begin position="157"/>
        <end position="179"/>
    </location>
</feature>
<keyword evidence="6 7" id="KW-0472">Membrane</keyword>
<evidence type="ECO:0000313" key="9">
    <source>
        <dbReference type="Proteomes" id="UP001596270"/>
    </source>
</evidence>
<feature type="transmembrane region" description="Helical" evidence="7">
    <location>
        <begin position="12"/>
        <end position="33"/>
    </location>
</feature>
<name>A0ABW1TQ00_9BURK</name>
<dbReference type="PANTHER" id="PTHR43141">
    <property type="entry name" value="CYTOCHROME BD2 SUBUNIT II"/>
    <property type="match status" value="1"/>
</dbReference>
<evidence type="ECO:0000256" key="6">
    <source>
        <dbReference type="ARBA" id="ARBA00023136"/>
    </source>
</evidence>
<dbReference type="Proteomes" id="UP001596270">
    <property type="component" value="Unassembled WGS sequence"/>
</dbReference>
<dbReference type="EMBL" id="JBHSRS010000001">
    <property type="protein sequence ID" value="MFC6279679.1"/>
    <property type="molecule type" value="Genomic_DNA"/>
</dbReference>
<feature type="transmembrane region" description="Helical" evidence="7">
    <location>
        <begin position="227"/>
        <end position="247"/>
    </location>
</feature>
<dbReference type="PANTHER" id="PTHR43141:SF2">
    <property type="entry name" value="BLR3729 PROTEIN"/>
    <property type="match status" value="1"/>
</dbReference>
<dbReference type="Pfam" id="PF02322">
    <property type="entry name" value="Cyt_bd_oxida_II"/>
    <property type="match status" value="1"/>
</dbReference>
<protein>
    <submittedName>
        <fullName evidence="8">Cytochrome d ubiquinol oxidase subunit II</fullName>
    </submittedName>
</protein>
<gene>
    <name evidence="8" type="ORF">ACFQND_00305</name>
</gene>
<evidence type="ECO:0000256" key="7">
    <source>
        <dbReference type="SAM" id="Phobius"/>
    </source>
</evidence>
<feature type="transmembrane region" description="Helical" evidence="7">
    <location>
        <begin position="127"/>
        <end position="151"/>
    </location>
</feature>
<dbReference type="RefSeq" id="WP_371434727.1">
    <property type="nucleotide sequence ID" value="NZ_JBHSRS010000001.1"/>
</dbReference>
<organism evidence="8 9">
    <name type="scientific">Polaromonas aquatica</name>
    <dbReference type="NCBI Taxonomy" id="332657"/>
    <lineage>
        <taxon>Bacteria</taxon>
        <taxon>Pseudomonadati</taxon>
        <taxon>Pseudomonadota</taxon>
        <taxon>Betaproteobacteria</taxon>
        <taxon>Burkholderiales</taxon>
        <taxon>Comamonadaceae</taxon>
        <taxon>Polaromonas</taxon>
    </lineage>
</organism>
<evidence type="ECO:0000256" key="2">
    <source>
        <dbReference type="ARBA" id="ARBA00007543"/>
    </source>
</evidence>
<dbReference type="InterPro" id="IPR003317">
    <property type="entry name" value="Cyt-d_oxidase_su2"/>
</dbReference>
<feature type="transmembrane region" description="Helical" evidence="7">
    <location>
        <begin position="199"/>
        <end position="221"/>
    </location>
</feature>
<evidence type="ECO:0000313" key="8">
    <source>
        <dbReference type="EMBL" id="MFC6279679.1"/>
    </source>
</evidence>
<accession>A0ABW1TQ00</accession>
<keyword evidence="4 7" id="KW-0812">Transmembrane</keyword>
<evidence type="ECO:0000256" key="1">
    <source>
        <dbReference type="ARBA" id="ARBA00004651"/>
    </source>
</evidence>
<evidence type="ECO:0000256" key="4">
    <source>
        <dbReference type="ARBA" id="ARBA00022692"/>
    </source>
</evidence>